<feature type="compositionally biased region" description="Low complexity" evidence="5">
    <location>
        <begin position="743"/>
        <end position="753"/>
    </location>
</feature>
<feature type="region of interest" description="Disordered" evidence="5">
    <location>
        <begin position="625"/>
        <end position="660"/>
    </location>
</feature>
<dbReference type="EMBL" id="JAFCIX010000332">
    <property type="protein sequence ID" value="KAH6594554.1"/>
    <property type="molecule type" value="Genomic_DNA"/>
</dbReference>
<evidence type="ECO:0000259" key="7">
    <source>
        <dbReference type="PROSITE" id="PS50009"/>
    </source>
</evidence>
<dbReference type="InterPro" id="IPR036964">
    <property type="entry name" value="RASGEF_cat_dom_sf"/>
</dbReference>
<dbReference type="InterPro" id="IPR000651">
    <property type="entry name" value="Ras-like_Gua-exchang_fac_N"/>
</dbReference>
<gene>
    <name evidence="9" type="ORF">BASA50_006504</name>
</gene>
<dbReference type="CDD" id="cd00155">
    <property type="entry name" value="RasGEF"/>
    <property type="match status" value="1"/>
</dbReference>
<evidence type="ECO:0000313" key="10">
    <source>
        <dbReference type="Proteomes" id="UP001648503"/>
    </source>
</evidence>
<evidence type="ECO:0008006" key="11">
    <source>
        <dbReference type="Google" id="ProtNLM"/>
    </source>
</evidence>
<evidence type="ECO:0000256" key="3">
    <source>
        <dbReference type="PROSITE-ProRule" id="PRU00168"/>
    </source>
</evidence>
<dbReference type="InterPro" id="IPR001452">
    <property type="entry name" value="SH3_domain"/>
</dbReference>
<feature type="compositionally biased region" description="Polar residues" evidence="5">
    <location>
        <begin position="228"/>
        <end position="245"/>
    </location>
</feature>
<evidence type="ECO:0000259" key="8">
    <source>
        <dbReference type="PROSITE" id="PS50212"/>
    </source>
</evidence>
<protein>
    <recommendedName>
        <fullName evidence="11">Ras GEF</fullName>
    </recommendedName>
</protein>
<keyword evidence="10" id="KW-1185">Reference proteome</keyword>
<evidence type="ECO:0000313" key="9">
    <source>
        <dbReference type="EMBL" id="KAH6594554.1"/>
    </source>
</evidence>
<evidence type="ECO:0000256" key="2">
    <source>
        <dbReference type="ARBA" id="ARBA00022658"/>
    </source>
</evidence>
<feature type="region of interest" description="Disordered" evidence="5">
    <location>
        <begin position="1320"/>
        <end position="1347"/>
    </location>
</feature>
<dbReference type="SMART" id="SM00147">
    <property type="entry name" value="RasGEF"/>
    <property type="match status" value="1"/>
</dbReference>
<dbReference type="Pfam" id="PF00617">
    <property type="entry name" value="RasGEF"/>
    <property type="match status" value="1"/>
</dbReference>
<dbReference type="SMART" id="SM00229">
    <property type="entry name" value="RasGEFN"/>
    <property type="match status" value="1"/>
</dbReference>
<feature type="compositionally biased region" description="Polar residues" evidence="5">
    <location>
        <begin position="1335"/>
        <end position="1345"/>
    </location>
</feature>
<dbReference type="CDD" id="cd06224">
    <property type="entry name" value="REM"/>
    <property type="match status" value="1"/>
</dbReference>
<feature type="domain" description="SH3" evidence="6">
    <location>
        <begin position="67"/>
        <end position="126"/>
    </location>
</feature>
<feature type="region of interest" description="Disordered" evidence="5">
    <location>
        <begin position="187"/>
        <end position="246"/>
    </location>
</feature>
<sequence length="1366" mass="150618">MALQVPVDVQSSPAEAAGEAVTTNTTTTAANDIAHTTPITTTADTASTTDTTDAADTISNAATLEAPYIDVVRALYDYPAADPSCLSLTKGDVIYVYFKDPSGWWEGSLRSIKGWFPSNYIEPMVQSSSSSLIDMSTPTDKKVDSDPVSSSLGVGRQRSGSMSNARTRLDTLTLALEQVMNDKKAFGSESISSASESANPNMKSGFTEDLTTIPSSPSLSPLPKTAAETISQSATESNPTSSFSHETLDHPAELISVAVSNSDLPPYWHRKTNISTGQVYFFNTHTNQTTYSIDEVRSAAPRRRSLIFQDKKFIANQEKLLPSLKPNANGSDWGSESLIDPKVNITWELLINNILKSIADLNYSAKNQIKSRYVDQTYIIVRAIRDMLGSSGTISVDSDVIKTHEKLATYHDEIMNTLSKLVMAAKVTSGMWPPPDASNRMRQQAGQVLLCVRHFVSVAQDASLILSHAPKSLLVTFDLKGIALSDRELVSRLENYSKTIMDKLADIVTQVSSNHAESAEYASLVRECVTSIGEMLSIIEDFRIDFGDDPRRLVEGLNTSKERLYMYVTGLVNHATVSLGGPFTPSDAMGSMVESTAQVMKAVENVIVASKLVIDHKDELGTLEWQPAESLQAPSSSNTKSNRLSNDSTGTSGADRSPDLANLQRRALSLSLLANMNERSHLQSMGVSRTPSASVIDTSVSTSSTSDVPTHQRMGPNHLTLPDMQRSFSASDSNLMVGHRQKQNQQNQQNRQQPHPLQTSFHHAPFQHPQRKQSIAVIHNRTSSAGHNSISIGNSNSNSSGVFTSPLQVSHPAPFHHQLGQRDSHQNLSSPNIPSTNAGHLSSTHPSPLRTASPYDFDEDRPRVNSFEGGQLKLKKFFGDGDVPTHVSTRISVDAGRPTFLNKDYRHEDLTFNMEGAINGGTFEALVERLTLHDQPVDPVFANAFLLTFHLFSTSEELFNSLVARYNMSPSPELSASDVKIWVDKKLVPAQIRVSNAFKTWLENHWVESLDDACLDMIYQFASTSMSLTHAPLATRLMDLVTKKINSDIYHHNTNAIPKFKRLTARSDEIPQPILPRNIKRFSLLDLDPIEIARQLTLIESQLYARIRPVELLKQEWAKKQQSVAVNVRAMSQMSTRIAGWVIASILSDPDAKRRGGIVKFFTKVADNCLEMSNFNSLMAIMTGLNSSTIARLKKTWDSISAKTKTMFENVQRVTNHARNYSEYRALLKRAPLPALPFLGLFLTDLTFTDDGNPDKRNEGRLINFDKYAKTARIIQDVQRYQLPFSFVDVAGVQEFLLEAVDREGRRDAQELYEISLAYEPREGDGGGGGGPLSATPSIGSSTMMQDDVSKDMENKIRMLERAGML</sequence>
<feature type="compositionally biased region" description="Low complexity" evidence="5">
    <location>
        <begin position="692"/>
        <end position="708"/>
    </location>
</feature>
<dbReference type="InterPro" id="IPR056685">
    <property type="entry name" value="DUF7783"/>
</dbReference>
<dbReference type="InterPro" id="IPR008937">
    <property type="entry name" value="Ras-like_GEF"/>
</dbReference>
<feature type="region of interest" description="Disordered" evidence="5">
    <location>
        <begin position="786"/>
        <end position="864"/>
    </location>
</feature>
<dbReference type="Gene3D" id="1.10.840.10">
    <property type="entry name" value="Ras guanine-nucleotide exchange factors catalytic domain"/>
    <property type="match status" value="1"/>
</dbReference>
<feature type="compositionally biased region" description="Polar residues" evidence="5">
    <location>
        <begin position="199"/>
        <end position="213"/>
    </location>
</feature>
<proteinExistence type="predicted"/>
<dbReference type="PRINTS" id="PR00452">
    <property type="entry name" value="SH3DOMAIN"/>
</dbReference>
<accession>A0ABQ8F9M2</accession>
<dbReference type="InterPro" id="IPR001895">
    <property type="entry name" value="RASGEF_cat_dom"/>
</dbReference>
<feature type="compositionally biased region" description="Polar residues" evidence="5">
    <location>
        <begin position="632"/>
        <end position="654"/>
    </location>
</feature>
<reference evidence="9 10" key="1">
    <citation type="submission" date="2021-02" db="EMBL/GenBank/DDBJ databases">
        <title>Variation within the Batrachochytrium salamandrivorans European outbreak.</title>
        <authorList>
            <person name="Kelly M."/>
            <person name="Pasmans F."/>
            <person name="Shea T.P."/>
            <person name="Munoz J.F."/>
            <person name="Carranza S."/>
            <person name="Cuomo C.A."/>
            <person name="Martel A."/>
        </authorList>
    </citation>
    <scope>NUCLEOTIDE SEQUENCE [LARGE SCALE GENOMIC DNA]</scope>
    <source>
        <strain evidence="9 10">AMFP18/2</strain>
    </source>
</reference>
<dbReference type="PROSITE" id="PS50009">
    <property type="entry name" value="RASGEF_CAT"/>
    <property type="match status" value="1"/>
</dbReference>
<feature type="region of interest" description="Disordered" evidence="5">
    <location>
        <begin position="1"/>
        <end position="23"/>
    </location>
</feature>
<evidence type="ECO:0000256" key="4">
    <source>
        <dbReference type="PROSITE-ProRule" id="PRU00192"/>
    </source>
</evidence>
<dbReference type="Pfam" id="PF00018">
    <property type="entry name" value="SH3_1"/>
    <property type="match status" value="1"/>
</dbReference>
<feature type="compositionally biased region" description="Polar residues" evidence="5">
    <location>
        <begin position="682"/>
        <end position="691"/>
    </location>
</feature>
<dbReference type="SUPFAM" id="SSF48366">
    <property type="entry name" value="Ras GEF"/>
    <property type="match status" value="1"/>
</dbReference>
<dbReference type="Gene3D" id="2.30.30.40">
    <property type="entry name" value="SH3 Domains"/>
    <property type="match status" value="1"/>
</dbReference>
<evidence type="ECO:0000259" key="6">
    <source>
        <dbReference type="PROSITE" id="PS50002"/>
    </source>
</evidence>
<name>A0ABQ8F9M2_9FUNG</name>
<dbReference type="SUPFAM" id="SSF51045">
    <property type="entry name" value="WW domain"/>
    <property type="match status" value="1"/>
</dbReference>
<dbReference type="SUPFAM" id="SSF50044">
    <property type="entry name" value="SH3-domain"/>
    <property type="match status" value="1"/>
</dbReference>
<evidence type="ECO:0000256" key="5">
    <source>
        <dbReference type="SAM" id="MobiDB-lite"/>
    </source>
</evidence>
<feature type="compositionally biased region" description="Low complexity" evidence="5">
    <location>
        <begin position="786"/>
        <end position="801"/>
    </location>
</feature>
<dbReference type="Pfam" id="PF25006">
    <property type="entry name" value="DUF7783"/>
    <property type="match status" value="1"/>
</dbReference>
<feature type="compositionally biased region" description="Low complexity" evidence="5">
    <location>
        <begin position="214"/>
        <end position="223"/>
    </location>
</feature>
<dbReference type="PROSITE" id="PS50212">
    <property type="entry name" value="RASGEF_NTER"/>
    <property type="match status" value="1"/>
</dbReference>
<organism evidence="9 10">
    <name type="scientific">Batrachochytrium salamandrivorans</name>
    <dbReference type="NCBI Taxonomy" id="1357716"/>
    <lineage>
        <taxon>Eukaryota</taxon>
        <taxon>Fungi</taxon>
        <taxon>Fungi incertae sedis</taxon>
        <taxon>Chytridiomycota</taxon>
        <taxon>Chytridiomycota incertae sedis</taxon>
        <taxon>Chytridiomycetes</taxon>
        <taxon>Rhizophydiales</taxon>
        <taxon>Rhizophydiales incertae sedis</taxon>
        <taxon>Batrachochytrium</taxon>
    </lineage>
</organism>
<feature type="domain" description="Ras-GEF" evidence="7">
    <location>
        <begin position="1088"/>
        <end position="1322"/>
    </location>
</feature>
<dbReference type="Proteomes" id="UP001648503">
    <property type="component" value="Unassembled WGS sequence"/>
</dbReference>
<feature type="region of interest" description="Disordered" evidence="5">
    <location>
        <begin position="131"/>
        <end position="164"/>
    </location>
</feature>
<comment type="caution">
    <text evidence="9">The sequence shown here is derived from an EMBL/GenBank/DDBJ whole genome shotgun (WGS) entry which is preliminary data.</text>
</comment>
<feature type="domain" description="N-terminal Ras-GEF" evidence="8">
    <location>
        <begin position="914"/>
        <end position="1045"/>
    </location>
</feature>
<feature type="compositionally biased region" description="Low complexity" evidence="5">
    <location>
        <begin position="188"/>
        <end position="198"/>
    </location>
</feature>
<evidence type="ECO:0000256" key="1">
    <source>
        <dbReference type="ARBA" id="ARBA00022443"/>
    </source>
</evidence>
<dbReference type="PANTHER" id="PTHR23113:SF354">
    <property type="entry name" value="BUD SITE SELECTION PROTEIN 5"/>
    <property type="match status" value="1"/>
</dbReference>
<dbReference type="InterPro" id="IPR036020">
    <property type="entry name" value="WW_dom_sf"/>
</dbReference>
<dbReference type="PANTHER" id="PTHR23113">
    <property type="entry name" value="GUANINE NUCLEOTIDE EXCHANGE FACTOR"/>
    <property type="match status" value="1"/>
</dbReference>
<keyword evidence="1 4" id="KW-0728">SH3 domain</keyword>
<dbReference type="Pfam" id="PF00618">
    <property type="entry name" value="RasGEF_N"/>
    <property type="match status" value="1"/>
</dbReference>
<dbReference type="PROSITE" id="PS50002">
    <property type="entry name" value="SH3"/>
    <property type="match status" value="1"/>
</dbReference>
<feature type="compositionally biased region" description="Low complexity" evidence="5">
    <location>
        <begin position="14"/>
        <end position="23"/>
    </location>
</feature>
<dbReference type="CDD" id="cd11883">
    <property type="entry name" value="SH3_Sdc25"/>
    <property type="match status" value="1"/>
</dbReference>
<dbReference type="InterPro" id="IPR036028">
    <property type="entry name" value="SH3-like_dom_sf"/>
</dbReference>
<feature type="compositionally biased region" description="Polar residues" evidence="5">
    <location>
        <begin position="826"/>
        <end position="846"/>
    </location>
</feature>
<feature type="region of interest" description="Disordered" evidence="5">
    <location>
        <begin position="682"/>
        <end position="773"/>
    </location>
</feature>
<dbReference type="InterPro" id="IPR023578">
    <property type="entry name" value="Ras_GEF_dom_sf"/>
</dbReference>
<keyword evidence="2 3" id="KW-0344">Guanine-nucleotide releasing factor</keyword>
<dbReference type="Gene3D" id="1.20.870.10">
    <property type="entry name" value="Son of sevenless (SoS) protein Chain: S domain 1"/>
    <property type="match status" value="1"/>
</dbReference>
<dbReference type="SMART" id="SM00326">
    <property type="entry name" value="SH3"/>
    <property type="match status" value="1"/>
</dbReference>